<keyword evidence="7 15" id="KW-0067">ATP-binding</keyword>
<evidence type="ECO:0000259" key="14">
    <source>
        <dbReference type="SMART" id="SM00382"/>
    </source>
</evidence>
<dbReference type="Gene3D" id="1.20.1580.10">
    <property type="entry name" value="ABC transporter ATPase like domain"/>
    <property type="match status" value="3"/>
</dbReference>
<organism evidence="15 16">
    <name type="scientific">Lederbergia citrea</name>
    <dbReference type="NCBI Taxonomy" id="2833581"/>
    <lineage>
        <taxon>Bacteria</taxon>
        <taxon>Bacillati</taxon>
        <taxon>Bacillota</taxon>
        <taxon>Bacilli</taxon>
        <taxon>Bacillales</taxon>
        <taxon>Bacillaceae</taxon>
        <taxon>Lederbergia</taxon>
    </lineage>
</organism>
<dbReference type="Gene3D" id="3.40.50.300">
    <property type="entry name" value="P-loop containing nucleotide triphosphate hydrolases"/>
    <property type="match status" value="3"/>
</dbReference>
<feature type="domain" description="AAA+ ATPase" evidence="14">
    <location>
        <begin position="20"/>
        <end position="294"/>
    </location>
</feature>
<protein>
    <recommendedName>
        <fullName evidence="12">UvrABC system protein A</fullName>
    </recommendedName>
    <alternativeName>
        <fullName evidence="13">Excinuclease ABC subunit A</fullName>
    </alternativeName>
</protein>
<evidence type="ECO:0000256" key="2">
    <source>
        <dbReference type="ARBA" id="ARBA00022490"/>
    </source>
</evidence>
<evidence type="ECO:0000313" key="15">
    <source>
        <dbReference type="EMBL" id="MBS4221896.1"/>
    </source>
</evidence>
<keyword evidence="3" id="KW-0677">Repeat</keyword>
<evidence type="ECO:0000256" key="9">
    <source>
        <dbReference type="ARBA" id="ARBA00023125"/>
    </source>
</evidence>
<keyword evidence="10" id="KW-0234">DNA repair</keyword>
<keyword evidence="6" id="KW-0228">DNA excision</keyword>
<reference evidence="15 16" key="1">
    <citation type="submission" date="2021-05" db="EMBL/GenBank/DDBJ databases">
        <title>Novel Bacillus species.</title>
        <authorList>
            <person name="Liu G."/>
        </authorList>
    </citation>
    <scope>NUCLEOTIDE SEQUENCE [LARGE SCALE GENOMIC DNA]</scope>
    <source>
        <strain evidence="15 16">FJAT-49682</strain>
    </source>
</reference>
<comment type="caution">
    <text evidence="15">The sequence shown here is derived from an EMBL/GenBank/DDBJ whole genome shotgun (WGS) entry which is preliminary data.</text>
</comment>
<comment type="subcellular location">
    <subcellularLocation>
        <location evidence="1">Cytoplasm</location>
    </subcellularLocation>
</comment>
<dbReference type="InterPro" id="IPR013815">
    <property type="entry name" value="ATP_grasp_subdomain_1"/>
</dbReference>
<keyword evidence="5" id="KW-0227">DNA damage</keyword>
<sequence length="1056" mass="121017">MKINQLIANNINRLDAVLPEDQSLGIAGLSGSGKTTFCQTIGEESKKRLVSLLPKAEYQYLFSNIMETNFSAIKMEEMPLVLFLGRSSISSNPRSTIGTHTGVFKEIRAMLAEKFNLSPEVFSFNNELGWCPACKGRGTNKNVECKKCEGRRYSPEVEQYKIELLDQPHSISDINNLNIETILSLKEELHISEAKQHVLKNIINMNIGYLTLNRIMGTLSGGELTRLYLAEFMAASENTVIIIDEISVGLDHQTLLKILEQIKQLGYKNQIWLIDHSDTVLDTTDEQLFFGPGSGKYGGKIVEESPRPRPIHWERNQAMPAEYYQFHDLYCRNIQMAEFQIPKNRLVTVTGESGCGKSTLVNECIAKDFLKRFPKDKLVMVGQDRNQSITSRSTVATFLDIKQKLNKYSDEIDDIFQRSIEDIIDELPSEDIAYKRLNLLIKLGLGYLTLERKTQTLSTGEFQCVHLVSELFAKSRKPHTLFIFDEPSKGLSQNILNQFIDSVRDILQDESVSIIMIEHNDYMLESSDFIVDFGKRRIAPVEYLEVVSHDDYFQLKNREDTVALAPISSTLQQQKGIHYLEENHIDYFKHAENVYKGGILKSLSSMARLIYGEYESDAIAPVIAIDLERHLYSQYSFLYEIGGLINHIVAAHPTNKDTRSFDFYNQENHCQYCSGRRMIEKFDIDVVIQDKTVPFWDGLLHQDVMEVLKYYQYPKLQFLFDEIKNELGHDISKSYNEMTDEEKHTFLYGYWEESFYDKEGKTRRTWEGFNIIIGRYMSISKSMIKEHMKASKEMITCPICEGTVLSHHKKLTFGDTDIREIIHQPLDQVMKTVGKLPELVKLKSIVGGDITLTKDVSQLPWETQVALKMLELELASFVGYEMVLQNVLPFWGSISSNIESISMNNRITICDFANIIETRETIIDKYFTNGKYKKLTYVYEAFGYKKIVTQINKIKKSHPCPFCKGKKVITEDNLHDGVFKLTIPCVSCNASGINDEGLEEVVEGIEIAAWLTGNVSDVIDESLYNEAVADIPIFNRIRELNKRDMMAVYQCLERNN</sequence>
<evidence type="ECO:0000256" key="4">
    <source>
        <dbReference type="ARBA" id="ARBA00022741"/>
    </source>
</evidence>
<dbReference type="Gene3D" id="3.30.1490.20">
    <property type="entry name" value="ATP-grasp fold, A domain"/>
    <property type="match status" value="1"/>
</dbReference>
<dbReference type="GO" id="GO:0003677">
    <property type="term" value="F:DNA binding"/>
    <property type="evidence" value="ECO:0007669"/>
    <property type="project" value="UniProtKB-KW"/>
</dbReference>
<evidence type="ECO:0000256" key="8">
    <source>
        <dbReference type="ARBA" id="ARBA00022881"/>
    </source>
</evidence>
<dbReference type="RefSeq" id="WP_213096883.1">
    <property type="nucleotide sequence ID" value="NZ_JAGYPH010000001.1"/>
</dbReference>
<dbReference type="InterPro" id="IPR003593">
    <property type="entry name" value="AAA+_ATPase"/>
</dbReference>
<evidence type="ECO:0000256" key="5">
    <source>
        <dbReference type="ARBA" id="ARBA00022763"/>
    </source>
</evidence>
<keyword evidence="16" id="KW-1185">Reference proteome</keyword>
<gene>
    <name evidence="15" type="ORF">KHA91_03900</name>
</gene>
<keyword evidence="9" id="KW-0238">DNA-binding</keyword>
<evidence type="ECO:0000256" key="10">
    <source>
        <dbReference type="ARBA" id="ARBA00023204"/>
    </source>
</evidence>
<dbReference type="PANTHER" id="PTHR43152">
    <property type="entry name" value="UVRABC SYSTEM PROTEIN A"/>
    <property type="match status" value="1"/>
</dbReference>
<dbReference type="GO" id="GO:0004518">
    <property type="term" value="F:nuclease activity"/>
    <property type="evidence" value="ECO:0007669"/>
    <property type="project" value="UniProtKB-KW"/>
</dbReference>
<dbReference type="SMART" id="SM00382">
    <property type="entry name" value="AAA"/>
    <property type="match status" value="2"/>
</dbReference>
<evidence type="ECO:0000256" key="3">
    <source>
        <dbReference type="ARBA" id="ARBA00022737"/>
    </source>
</evidence>
<evidence type="ECO:0000256" key="7">
    <source>
        <dbReference type="ARBA" id="ARBA00022840"/>
    </source>
</evidence>
<dbReference type="GO" id="GO:0006281">
    <property type="term" value="P:DNA repair"/>
    <property type="evidence" value="ECO:0007669"/>
    <property type="project" value="UniProtKB-KW"/>
</dbReference>
<keyword evidence="4" id="KW-0547">Nucleotide-binding</keyword>
<evidence type="ECO:0000313" key="16">
    <source>
        <dbReference type="Proteomes" id="UP000676456"/>
    </source>
</evidence>
<evidence type="ECO:0000256" key="1">
    <source>
        <dbReference type="ARBA" id="ARBA00004496"/>
    </source>
</evidence>
<evidence type="ECO:0000256" key="13">
    <source>
        <dbReference type="ARBA" id="ARBA00042156"/>
    </source>
</evidence>
<evidence type="ECO:0000256" key="11">
    <source>
        <dbReference type="ARBA" id="ARBA00038000"/>
    </source>
</evidence>
<name>A0A942Z4K7_9BACI</name>
<dbReference type="AlphaFoldDB" id="A0A942Z4K7"/>
<dbReference type="SUPFAM" id="SSF52540">
    <property type="entry name" value="P-loop containing nucleoside triphosphate hydrolases"/>
    <property type="match status" value="2"/>
</dbReference>
<keyword evidence="8" id="KW-0267">Excision nuclease</keyword>
<dbReference type="InterPro" id="IPR027417">
    <property type="entry name" value="P-loop_NTPase"/>
</dbReference>
<dbReference type="Proteomes" id="UP000676456">
    <property type="component" value="Unassembled WGS sequence"/>
</dbReference>
<dbReference type="GO" id="GO:0016887">
    <property type="term" value="F:ATP hydrolysis activity"/>
    <property type="evidence" value="ECO:0007669"/>
    <property type="project" value="InterPro"/>
</dbReference>
<proteinExistence type="inferred from homology"/>
<dbReference type="CDD" id="cd03238">
    <property type="entry name" value="ABC_UvrA"/>
    <property type="match status" value="1"/>
</dbReference>
<dbReference type="InterPro" id="IPR003439">
    <property type="entry name" value="ABC_transporter-like_ATP-bd"/>
</dbReference>
<evidence type="ECO:0000256" key="12">
    <source>
        <dbReference type="ARBA" id="ARBA00039316"/>
    </source>
</evidence>
<dbReference type="GO" id="GO:0005524">
    <property type="term" value="F:ATP binding"/>
    <property type="evidence" value="ECO:0007669"/>
    <property type="project" value="UniProtKB-KW"/>
</dbReference>
<dbReference type="PANTHER" id="PTHR43152:SF3">
    <property type="entry name" value="UVRABC SYSTEM PROTEIN A"/>
    <property type="match status" value="1"/>
</dbReference>
<dbReference type="Gene3D" id="1.10.8.280">
    <property type="entry name" value="ABC transporter ATPase domain-like"/>
    <property type="match status" value="1"/>
</dbReference>
<feature type="domain" description="AAA+ ATPase" evidence="14">
    <location>
        <begin position="343"/>
        <end position="537"/>
    </location>
</feature>
<dbReference type="EMBL" id="JAGYPN010000001">
    <property type="protein sequence ID" value="MBS4221896.1"/>
    <property type="molecule type" value="Genomic_DNA"/>
</dbReference>
<dbReference type="GO" id="GO:0005737">
    <property type="term" value="C:cytoplasm"/>
    <property type="evidence" value="ECO:0007669"/>
    <property type="project" value="UniProtKB-SubCell"/>
</dbReference>
<comment type="similarity">
    <text evidence="11">Belongs to the ABC transporter superfamily. UvrA family.</text>
</comment>
<dbReference type="Pfam" id="PF00005">
    <property type="entry name" value="ABC_tran"/>
    <property type="match status" value="1"/>
</dbReference>
<accession>A0A942Z4K7</accession>
<keyword evidence="2" id="KW-0963">Cytoplasm</keyword>
<evidence type="ECO:0000256" key="6">
    <source>
        <dbReference type="ARBA" id="ARBA00022769"/>
    </source>
</evidence>